<dbReference type="Pfam" id="PF16925">
    <property type="entry name" value="TetR_C_13"/>
    <property type="match status" value="1"/>
</dbReference>
<feature type="DNA-binding region" description="H-T-H motif" evidence="4">
    <location>
        <begin position="27"/>
        <end position="46"/>
    </location>
</feature>
<keyword evidence="2 4" id="KW-0238">DNA-binding</keyword>
<dbReference type="SUPFAM" id="SSF46689">
    <property type="entry name" value="Homeodomain-like"/>
    <property type="match status" value="1"/>
</dbReference>
<dbReference type="RefSeq" id="WP_098457498.1">
    <property type="nucleotide sequence ID" value="NZ_PDJH01000001.1"/>
</dbReference>
<evidence type="ECO:0000256" key="4">
    <source>
        <dbReference type="PROSITE-ProRule" id="PRU00335"/>
    </source>
</evidence>
<dbReference type="Gene3D" id="1.10.357.10">
    <property type="entry name" value="Tetracycline Repressor, domain 2"/>
    <property type="match status" value="1"/>
</dbReference>
<evidence type="ECO:0000313" key="6">
    <source>
        <dbReference type="EMBL" id="PFG36302.1"/>
    </source>
</evidence>
<evidence type="ECO:0000256" key="2">
    <source>
        <dbReference type="ARBA" id="ARBA00023125"/>
    </source>
</evidence>
<evidence type="ECO:0000256" key="3">
    <source>
        <dbReference type="ARBA" id="ARBA00023163"/>
    </source>
</evidence>
<dbReference type="EMBL" id="PDJH01000001">
    <property type="protein sequence ID" value="PFG36302.1"/>
    <property type="molecule type" value="Genomic_DNA"/>
</dbReference>
<dbReference type="PRINTS" id="PR00455">
    <property type="entry name" value="HTHTETR"/>
</dbReference>
<dbReference type="OrthoDB" id="3196926at2"/>
<evidence type="ECO:0000313" key="7">
    <source>
        <dbReference type="Proteomes" id="UP000221394"/>
    </source>
</evidence>
<dbReference type="InterPro" id="IPR001647">
    <property type="entry name" value="HTH_TetR"/>
</dbReference>
<sequence>MSETSTRDAVVATADDLFYRRGIQAVGMDELRTAAGVSLKRLYSEFKSKDEIVQAVLARRTGVWQECVSSRVDAAASARDKLLAIYDYLVEWTAEEEFRGCGFVNTFGEIGALNEDVADAVRAHKEGFAAYVRGLAVDAGLGPDVAEQLVLLAEGVQTMAAVTHDPRWADAARAAAATLIDAGLAARG</sequence>
<proteinExistence type="predicted"/>
<dbReference type="SUPFAM" id="SSF48498">
    <property type="entry name" value="Tetracyclin repressor-like, C-terminal domain"/>
    <property type="match status" value="1"/>
</dbReference>
<dbReference type="Proteomes" id="UP000221394">
    <property type="component" value="Unassembled WGS sequence"/>
</dbReference>
<dbReference type="PANTHER" id="PTHR47506:SF1">
    <property type="entry name" value="HTH-TYPE TRANSCRIPTIONAL REGULATOR YJDC"/>
    <property type="match status" value="1"/>
</dbReference>
<evidence type="ECO:0000259" key="5">
    <source>
        <dbReference type="PROSITE" id="PS50977"/>
    </source>
</evidence>
<gene>
    <name evidence="6" type="ORF">ATL41_1020</name>
</gene>
<keyword evidence="3" id="KW-0804">Transcription</keyword>
<dbReference type="InterPro" id="IPR009057">
    <property type="entry name" value="Homeodomain-like_sf"/>
</dbReference>
<comment type="caution">
    <text evidence="6">The sequence shown here is derived from an EMBL/GenBank/DDBJ whole genome shotgun (WGS) entry which is preliminary data.</text>
</comment>
<dbReference type="Pfam" id="PF00440">
    <property type="entry name" value="TetR_N"/>
    <property type="match status" value="1"/>
</dbReference>
<keyword evidence="7" id="KW-1185">Reference proteome</keyword>
<dbReference type="InterPro" id="IPR036271">
    <property type="entry name" value="Tet_transcr_reg_TetR-rel_C_sf"/>
</dbReference>
<keyword evidence="1" id="KW-0805">Transcription regulation</keyword>
<dbReference type="InterPro" id="IPR011075">
    <property type="entry name" value="TetR_C"/>
</dbReference>
<name>A0A2A9EDH2_9MICO</name>
<dbReference type="GO" id="GO:0003677">
    <property type="term" value="F:DNA binding"/>
    <property type="evidence" value="ECO:0007669"/>
    <property type="project" value="UniProtKB-UniRule"/>
</dbReference>
<accession>A0A2A9EDH2</accession>
<reference evidence="6 7" key="1">
    <citation type="submission" date="2017-10" db="EMBL/GenBank/DDBJ databases">
        <title>Sequencing the genomes of 1000 actinobacteria strains.</title>
        <authorList>
            <person name="Klenk H.-P."/>
        </authorList>
    </citation>
    <scope>NUCLEOTIDE SEQUENCE [LARGE SCALE GENOMIC DNA]</scope>
    <source>
        <strain evidence="6 7">DSM 21574</strain>
    </source>
</reference>
<dbReference type="PANTHER" id="PTHR47506">
    <property type="entry name" value="TRANSCRIPTIONAL REGULATORY PROTEIN"/>
    <property type="match status" value="1"/>
</dbReference>
<evidence type="ECO:0000256" key="1">
    <source>
        <dbReference type="ARBA" id="ARBA00023015"/>
    </source>
</evidence>
<organism evidence="6 7">
    <name type="scientific">Flavimobilis soli</name>
    <dbReference type="NCBI Taxonomy" id="442709"/>
    <lineage>
        <taxon>Bacteria</taxon>
        <taxon>Bacillati</taxon>
        <taxon>Actinomycetota</taxon>
        <taxon>Actinomycetes</taxon>
        <taxon>Micrococcales</taxon>
        <taxon>Jonesiaceae</taxon>
        <taxon>Flavimobilis</taxon>
    </lineage>
</organism>
<dbReference type="PROSITE" id="PS50977">
    <property type="entry name" value="HTH_TETR_2"/>
    <property type="match status" value="1"/>
</dbReference>
<protein>
    <submittedName>
        <fullName evidence="6">TetR family transcriptional regulator</fullName>
    </submittedName>
</protein>
<feature type="domain" description="HTH tetR-type" evidence="5">
    <location>
        <begin position="4"/>
        <end position="64"/>
    </location>
</feature>
<dbReference type="AlphaFoldDB" id="A0A2A9EDH2"/>